<proteinExistence type="predicted"/>
<gene>
    <name evidence="2" type="ordered locus">Phep_0888</name>
</gene>
<dbReference type="HOGENOM" id="CLU_2808587_0_0_10"/>
<keyword evidence="1" id="KW-0472">Membrane</keyword>
<evidence type="ECO:0000313" key="3">
    <source>
        <dbReference type="Proteomes" id="UP000000852"/>
    </source>
</evidence>
<name>C6Y2B7_PEDHD</name>
<feature type="transmembrane region" description="Helical" evidence="1">
    <location>
        <begin position="6"/>
        <end position="22"/>
    </location>
</feature>
<dbReference type="AlphaFoldDB" id="C6Y2B7"/>
<evidence type="ECO:0000313" key="2">
    <source>
        <dbReference type="EMBL" id="ACU03110.1"/>
    </source>
</evidence>
<dbReference type="STRING" id="485917.Phep_0888"/>
<protein>
    <recommendedName>
        <fullName evidence="4">Cardiolipin synthase N-terminal domain-containing protein</fullName>
    </recommendedName>
</protein>
<evidence type="ECO:0008006" key="4">
    <source>
        <dbReference type="Google" id="ProtNLM"/>
    </source>
</evidence>
<keyword evidence="1" id="KW-0812">Transmembrane</keyword>
<keyword evidence="3" id="KW-1185">Reference proteome</keyword>
<dbReference type="EMBL" id="CP001681">
    <property type="protein sequence ID" value="ACU03110.1"/>
    <property type="molecule type" value="Genomic_DNA"/>
</dbReference>
<keyword evidence="1" id="KW-1133">Transmembrane helix</keyword>
<evidence type="ECO:0000256" key="1">
    <source>
        <dbReference type="SAM" id="Phobius"/>
    </source>
</evidence>
<dbReference type="KEGG" id="phe:Phep_0888"/>
<accession>C6Y2B7</accession>
<organism evidence="2 3">
    <name type="scientific">Pedobacter heparinus (strain ATCC 13125 / DSM 2366 / CIP 104194 / JCM 7457 / NBRC 12017 / NCIMB 9290 / NRRL B-14731 / HIM 762-3)</name>
    <dbReference type="NCBI Taxonomy" id="485917"/>
    <lineage>
        <taxon>Bacteria</taxon>
        <taxon>Pseudomonadati</taxon>
        <taxon>Bacteroidota</taxon>
        <taxon>Sphingobacteriia</taxon>
        <taxon>Sphingobacteriales</taxon>
        <taxon>Sphingobacteriaceae</taxon>
        <taxon>Pedobacter</taxon>
    </lineage>
</organism>
<reference evidence="2 3" key="1">
    <citation type="journal article" date="2009" name="Stand. Genomic Sci.">
        <title>Complete genome sequence of Pedobacter heparinus type strain (HIM 762-3).</title>
        <authorList>
            <person name="Han C."/>
            <person name="Spring S."/>
            <person name="Lapidus A."/>
            <person name="Del Rio T.G."/>
            <person name="Tice H."/>
            <person name="Copeland A."/>
            <person name="Cheng J.F."/>
            <person name="Lucas S."/>
            <person name="Chen F."/>
            <person name="Nolan M."/>
            <person name="Bruce D."/>
            <person name="Goodwin L."/>
            <person name="Pitluck S."/>
            <person name="Ivanova N."/>
            <person name="Mavromatis K."/>
            <person name="Mikhailova N."/>
            <person name="Pati A."/>
            <person name="Chen A."/>
            <person name="Palaniappan K."/>
            <person name="Land M."/>
            <person name="Hauser L."/>
            <person name="Chang Y.J."/>
            <person name="Jeffries C.C."/>
            <person name="Saunders E."/>
            <person name="Chertkov O."/>
            <person name="Brettin T."/>
            <person name="Goker M."/>
            <person name="Rohde M."/>
            <person name="Bristow J."/>
            <person name="Eisen J.A."/>
            <person name="Markowitz V."/>
            <person name="Hugenholtz P."/>
            <person name="Kyrpides N.C."/>
            <person name="Klenk H.P."/>
            <person name="Detter J.C."/>
        </authorList>
    </citation>
    <scope>NUCLEOTIDE SEQUENCE [LARGE SCALE GENOMIC DNA]</scope>
    <source>
        <strain evidence="3">ATCC 13125 / DSM 2366 / CIP 104194 / JCM 7457 / NBRC 12017 / NCIMB 9290 / NRRL B-14731 / HIM 762-3</strain>
    </source>
</reference>
<sequence length="67" mass="7487">MLNIIISLLLISYMIYGIANIVKNKSLNRGQKAIWIVIAVCIPVLGRLVDLTKYPDPGLHKSWVPKA</sequence>
<feature type="transmembrane region" description="Helical" evidence="1">
    <location>
        <begin position="34"/>
        <end position="49"/>
    </location>
</feature>
<dbReference type="Proteomes" id="UP000000852">
    <property type="component" value="Chromosome"/>
</dbReference>